<feature type="domain" description="2EXR" evidence="2">
    <location>
        <begin position="142"/>
        <end position="222"/>
    </location>
</feature>
<protein>
    <recommendedName>
        <fullName evidence="2">2EXR domain-containing protein</fullName>
    </recommendedName>
</protein>
<evidence type="ECO:0000313" key="4">
    <source>
        <dbReference type="Proteomes" id="UP000019487"/>
    </source>
</evidence>
<dbReference type="Proteomes" id="UP000019487">
    <property type="component" value="Unassembled WGS sequence"/>
</dbReference>
<organism evidence="3 4">
    <name type="scientific">Sclerotinia borealis (strain F-4128)</name>
    <dbReference type="NCBI Taxonomy" id="1432307"/>
    <lineage>
        <taxon>Eukaryota</taxon>
        <taxon>Fungi</taxon>
        <taxon>Dikarya</taxon>
        <taxon>Ascomycota</taxon>
        <taxon>Pezizomycotina</taxon>
        <taxon>Leotiomycetes</taxon>
        <taxon>Helotiales</taxon>
        <taxon>Sclerotiniaceae</taxon>
        <taxon>Sclerotinia</taxon>
    </lineage>
</organism>
<dbReference type="Pfam" id="PF20150">
    <property type="entry name" value="2EXR"/>
    <property type="match status" value="1"/>
</dbReference>
<reference evidence="3 4" key="1">
    <citation type="journal article" date="2014" name="Genome Announc.">
        <title>Draft genome sequence of Sclerotinia borealis, a psychrophilic plant pathogenic fungus.</title>
        <authorList>
            <person name="Mardanov A.V."/>
            <person name="Beletsky A.V."/>
            <person name="Kadnikov V.V."/>
            <person name="Ignatov A.N."/>
            <person name="Ravin N.V."/>
        </authorList>
    </citation>
    <scope>NUCLEOTIDE SEQUENCE [LARGE SCALE GENOMIC DNA]</scope>
    <source>
        <strain evidence="4">F-4157</strain>
    </source>
</reference>
<dbReference type="AlphaFoldDB" id="W9C3Q7"/>
<dbReference type="HOGENOM" id="CLU_630033_0_0_1"/>
<gene>
    <name evidence="3" type="ORF">SBOR_10044</name>
</gene>
<comment type="caution">
    <text evidence="3">The sequence shown here is derived from an EMBL/GenBank/DDBJ whole genome shotgun (WGS) entry which is preliminary data.</text>
</comment>
<dbReference type="EMBL" id="AYSA01000873">
    <property type="protein sequence ID" value="ESZ89569.1"/>
    <property type="molecule type" value="Genomic_DNA"/>
</dbReference>
<evidence type="ECO:0000313" key="3">
    <source>
        <dbReference type="EMBL" id="ESZ89569.1"/>
    </source>
</evidence>
<feature type="region of interest" description="Disordered" evidence="1">
    <location>
        <begin position="328"/>
        <end position="347"/>
    </location>
</feature>
<name>W9C3Q7_SCLBF</name>
<evidence type="ECO:0000256" key="1">
    <source>
        <dbReference type="SAM" id="MobiDB-lite"/>
    </source>
</evidence>
<feature type="compositionally biased region" description="Acidic residues" evidence="1">
    <location>
        <begin position="328"/>
        <end position="337"/>
    </location>
</feature>
<feature type="compositionally biased region" description="Polar residues" evidence="1">
    <location>
        <begin position="92"/>
        <end position="102"/>
    </location>
</feature>
<dbReference type="OrthoDB" id="3553670at2759"/>
<feature type="region of interest" description="Disordered" evidence="1">
    <location>
        <begin position="79"/>
        <end position="116"/>
    </location>
</feature>
<sequence>MSDDNDSLSHAIYHQYLELDVQNKALNTAIFILTFDSDTVPERAAPTDPTYEDQMKDKSSHKFFAHKWVRSQTTRGYVSPYKTPINTPPPQATHNRISLSKPPTNPPSLQPTNHQLTRDPRLSLNYILHPTTPHCFNKGCIPCLPVEVRHMIWGYARSRTISIVIHDDLICSRSPSPITLRIDRESRSETKKTYKSHKKFYILGTEHDERTPYPFFDPKVDSVVLMDSFMGCNPATSSTVFGFYGPMSVTSLRTELDVSGHMDVIQSLHIPAHAWVWNIICRSPRAGIWFKNLTEIVFQGGEAGLRNEDDIEKCKEVVRGCFERISGEIDDEDDDDDQTRIVDPDSPSQAEVVSKKIKVPEVRVCMPKGLGFELMFEEEKLGMESVEERKWVMSFINKVKHDRG</sequence>
<keyword evidence="4" id="KW-1185">Reference proteome</keyword>
<proteinExistence type="predicted"/>
<accession>W9C3Q7</accession>
<evidence type="ECO:0000259" key="2">
    <source>
        <dbReference type="Pfam" id="PF20150"/>
    </source>
</evidence>
<dbReference type="InterPro" id="IPR045518">
    <property type="entry name" value="2EXR"/>
</dbReference>